<keyword evidence="1" id="KW-0812">Transmembrane</keyword>
<organism evidence="3 4">
    <name type="scientific">Microbacterium testaceum</name>
    <name type="common">Aureobacterium testaceum</name>
    <name type="synonym">Brevibacterium testaceum</name>
    <dbReference type="NCBI Taxonomy" id="2033"/>
    <lineage>
        <taxon>Bacteria</taxon>
        <taxon>Bacillati</taxon>
        <taxon>Actinomycetota</taxon>
        <taxon>Actinomycetes</taxon>
        <taxon>Micrococcales</taxon>
        <taxon>Microbacteriaceae</taxon>
        <taxon>Microbacterium</taxon>
    </lineage>
</organism>
<feature type="transmembrane region" description="Helical" evidence="1">
    <location>
        <begin position="227"/>
        <end position="247"/>
    </location>
</feature>
<comment type="caution">
    <text evidence="3">The sequence shown here is derived from an EMBL/GenBank/DDBJ whole genome shotgun (WGS) entry which is preliminary data.</text>
</comment>
<keyword evidence="1" id="KW-0472">Membrane</keyword>
<dbReference type="Pfam" id="PF02517">
    <property type="entry name" value="Rce1-like"/>
    <property type="match status" value="1"/>
</dbReference>
<evidence type="ECO:0000259" key="2">
    <source>
        <dbReference type="Pfam" id="PF02517"/>
    </source>
</evidence>
<feature type="domain" description="CAAX prenyl protease 2/Lysostaphin resistance protein A-like" evidence="2">
    <location>
        <begin position="137"/>
        <end position="235"/>
    </location>
</feature>
<evidence type="ECO:0000256" key="1">
    <source>
        <dbReference type="SAM" id="Phobius"/>
    </source>
</evidence>
<dbReference type="EMBL" id="QDFT01000008">
    <property type="protein sequence ID" value="PVE77003.1"/>
    <property type="molecule type" value="Genomic_DNA"/>
</dbReference>
<feature type="transmembrane region" description="Helical" evidence="1">
    <location>
        <begin position="170"/>
        <end position="191"/>
    </location>
</feature>
<evidence type="ECO:0000313" key="3">
    <source>
        <dbReference type="EMBL" id="PVE77003.1"/>
    </source>
</evidence>
<dbReference type="InterPro" id="IPR003675">
    <property type="entry name" value="Rce1/LyrA-like_dom"/>
</dbReference>
<feature type="transmembrane region" description="Helical" evidence="1">
    <location>
        <begin position="32"/>
        <end position="50"/>
    </location>
</feature>
<proteinExistence type="predicted"/>
<dbReference type="GO" id="GO:0080120">
    <property type="term" value="P:CAAX-box protein maturation"/>
    <property type="evidence" value="ECO:0007669"/>
    <property type="project" value="UniProtKB-ARBA"/>
</dbReference>
<dbReference type="Proteomes" id="UP000244649">
    <property type="component" value="Unassembled WGS sequence"/>
</dbReference>
<evidence type="ECO:0000313" key="4">
    <source>
        <dbReference type="Proteomes" id="UP000244649"/>
    </source>
</evidence>
<feature type="transmembrane region" description="Helical" evidence="1">
    <location>
        <begin position="62"/>
        <end position="79"/>
    </location>
</feature>
<feature type="transmembrane region" description="Helical" evidence="1">
    <location>
        <begin position="203"/>
        <end position="221"/>
    </location>
</feature>
<sequence length="248" mass="25239">MTHPTRRSERRGAVRRSWTADDAVVDGWGAELFGWAVVGIGVATVIGHLIPDVLPGPAGSATVQALVWIALGIPVLLGLRRSRPRDLLAIRTIDVAAGLLLGILLRLADGAIEGIGGVSAAWPALITTDGGIPGEFWGRAAAGTLVTPIVEETLFRGVVLVSLVLLLRPVAGSSAAAVAAIALSTTLFVVAHALSAPQSGADLLTLALLGLVAGILTMTTSRLAPAVVTHLVFNATGFALLAVGTLLA</sequence>
<dbReference type="AlphaFoldDB" id="A0A2T7WQZ6"/>
<reference evidence="3 4" key="1">
    <citation type="submission" date="2018-04" db="EMBL/GenBank/DDBJ databases">
        <authorList>
            <person name="Go L.Y."/>
            <person name="Mitchell J.A."/>
        </authorList>
    </citation>
    <scope>NUCLEOTIDE SEQUENCE [LARGE SCALE GENOMIC DNA]</scope>
    <source>
        <strain evidence="3 4">TPD7010</strain>
    </source>
</reference>
<accession>A0A2T7WQZ6</accession>
<gene>
    <name evidence="3" type="ORF">DC432_05205</name>
</gene>
<protein>
    <recommendedName>
        <fullName evidence="2">CAAX prenyl protease 2/Lysostaphin resistance protein A-like domain-containing protein</fullName>
    </recommendedName>
</protein>
<keyword evidence="1" id="KW-1133">Transmembrane helix</keyword>
<dbReference type="GO" id="GO:0004175">
    <property type="term" value="F:endopeptidase activity"/>
    <property type="evidence" value="ECO:0007669"/>
    <property type="project" value="UniProtKB-ARBA"/>
</dbReference>
<name>A0A2T7WQZ6_MICTE</name>
<feature type="transmembrane region" description="Helical" evidence="1">
    <location>
        <begin position="88"/>
        <end position="108"/>
    </location>
</feature>
<dbReference type="RefSeq" id="WP_116536962.1">
    <property type="nucleotide sequence ID" value="NZ_QDFT01000008.1"/>
</dbReference>